<gene>
    <name evidence="3" type="ORF">PILCRDRAFT_811523</name>
</gene>
<dbReference type="PROSITE" id="PS50004">
    <property type="entry name" value="C2"/>
    <property type="match status" value="1"/>
</dbReference>
<feature type="compositionally biased region" description="Pro residues" evidence="1">
    <location>
        <begin position="82"/>
        <end position="91"/>
    </location>
</feature>
<dbReference type="Proteomes" id="UP000054166">
    <property type="component" value="Unassembled WGS sequence"/>
</dbReference>
<feature type="compositionally biased region" description="Low complexity" evidence="1">
    <location>
        <begin position="626"/>
        <end position="654"/>
    </location>
</feature>
<evidence type="ECO:0000256" key="1">
    <source>
        <dbReference type="SAM" id="MobiDB-lite"/>
    </source>
</evidence>
<dbReference type="CDD" id="cd08681">
    <property type="entry name" value="C2_fungal_Inn1p-like"/>
    <property type="match status" value="1"/>
</dbReference>
<feature type="compositionally biased region" description="Polar residues" evidence="1">
    <location>
        <begin position="441"/>
        <end position="450"/>
    </location>
</feature>
<dbReference type="STRING" id="765440.A0A0C3G3X8"/>
<feature type="compositionally biased region" description="Polar residues" evidence="1">
    <location>
        <begin position="332"/>
        <end position="358"/>
    </location>
</feature>
<feature type="region of interest" description="Disordered" evidence="1">
    <location>
        <begin position="256"/>
        <end position="358"/>
    </location>
</feature>
<dbReference type="SMART" id="SM00239">
    <property type="entry name" value="C2"/>
    <property type="match status" value="1"/>
</dbReference>
<feature type="compositionally biased region" description="Polar residues" evidence="1">
    <location>
        <begin position="296"/>
        <end position="309"/>
    </location>
</feature>
<protein>
    <recommendedName>
        <fullName evidence="2">C2 domain-containing protein</fullName>
    </recommendedName>
</protein>
<evidence type="ECO:0000313" key="3">
    <source>
        <dbReference type="EMBL" id="KIM91010.1"/>
    </source>
</evidence>
<keyword evidence="4" id="KW-1185">Reference proteome</keyword>
<dbReference type="EMBL" id="KN832972">
    <property type="protein sequence ID" value="KIM91010.1"/>
    <property type="molecule type" value="Genomic_DNA"/>
</dbReference>
<dbReference type="InParanoid" id="A0A0C3G3X8"/>
<feature type="compositionally biased region" description="Low complexity" evidence="1">
    <location>
        <begin position="426"/>
        <end position="440"/>
    </location>
</feature>
<feature type="domain" description="C2" evidence="2">
    <location>
        <begin position="1"/>
        <end position="138"/>
    </location>
</feature>
<feature type="compositionally biased region" description="Polar residues" evidence="1">
    <location>
        <begin position="265"/>
        <end position="280"/>
    </location>
</feature>
<feature type="compositionally biased region" description="Pro residues" evidence="1">
    <location>
        <begin position="479"/>
        <end position="490"/>
    </location>
</feature>
<sequence length="715" mass="77590">MSSTPVEIGTLIAVILKAKNLPNKRHIGKQDPYCCISFHNEKRRTRAIKRGGQHPEWDEEVRFSLFEDTDDGHSRKEDGGDTPPPPPPKNPNIPRKVRGGTSMKIQCFADDPREPDLIGETMVDLTEVLTKGETDEWFTLMNKDKYCGEVYLELTFWSNERPPEKKVTPKASKNSKQYAGPGTFVPTGELPSSLHSGRGLRHSGSGNAYENDHQDSLPSSLSSARLDLYSAPYEQRSMFSPVEGVTNDFGELNVSDLRRRDSFPPVQNQTPRPSSSTGFSSLPVHSLQGFEPRTYSDGSSQFSYDSPTQLYHRATISGGPHPFAGQPPYQPQYESGSPTVNYVPQQPSTRQNGLRYSLPTASSGFMPILSPAAPSFVPLPPSQPDPSSFAPPAQTPTMGYGTLQMPTQPGFAPIPAQTPAPSGFMSPVQSSPSPSFHQSQTYSSHPQLSFQYSQYAPQPPPSVSPQQYPPSTQSAPPQQYLPPQPPPSAPPQSHSAPPQPYTGYIDSNPSPPHEFVPPPPPPPPPPPLSNALSSSQGVGSRPLPQQPTNYTQQSIQRHSSLSLPPGSQSHSPTQIGPVTFPTANGYNSIPPPPPAPPQVGHERTRAQSYRPSSNSAPPPPPPLPPSQFHSSSPSGRPSLPQPPVGYQQQQQPLYQPIPPPPPPPDFVQQLPQPPPPPLQSNPAQLYYPPPQPHWTATPGQPGGNFPPLQTQSGRA</sequence>
<feature type="compositionally biased region" description="Pro residues" evidence="1">
    <location>
        <begin position="655"/>
        <end position="679"/>
    </location>
</feature>
<feature type="region of interest" description="Disordered" evidence="1">
    <location>
        <begin position="376"/>
        <end position="715"/>
    </location>
</feature>
<dbReference type="PANTHER" id="PTHR47052:SF3">
    <property type="entry name" value="INGRESSION PROTEIN 1"/>
    <property type="match status" value="1"/>
</dbReference>
<dbReference type="PRINTS" id="PR01217">
    <property type="entry name" value="PRICHEXTENSN"/>
</dbReference>
<evidence type="ECO:0000313" key="4">
    <source>
        <dbReference type="Proteomes" id="UP000054166"/>
    </source>
</evidence>
<organism evidence="3 4">
    <name type="scientific">Piloderma croceum (strain F 1598)</name>
    <dbReference type="NCBI Taxonomy" id="765440"/>
    <lineage>
        <taxon>Eukaryota</taxon>
        <taxon>Fungi</taxon>
        <taxon>Dikarya</taxon>
        <taxon>Basidiomycota</taxon>
        <taxon>Agaricomycotina</taxon>
        <taxon>Agaricomycetes</taxon>
        <taxon>Agaricomycetidae</taxon>
        <taxon>Atheliales</taxon>
        <taxon>Atheliaceae</taxon>
        <taxon>Piloderma</taxon>
    </lineage>
</organism>
<dbReference type="AlphaFoldDB" id="A0A0C3G3X8"/>
<dbReference type="InterPro" id="IPR037791">
    <property type="entry name" value="C2_fungal_Inn1"/>
</dbReference>
<dbReference type="InterPro" id="IPR035892">
    <property type="entry name" value="C2_domain_sf"/>
</dbReference>
<dbReference type="Gene3D" id="2.60.40.150">
    <property type="entry name" value="C2 domain"/>
    <property type="match status" value="1"/>
</dbReference>
<feature type="compositionally biased region" description="Low complexity" evidence="1">
    <location>
        <begin position="192"/>
        <end position="206"/>
    </location>
</feature>
<feature type="compositionally biased region" description="Pro residues" evidence="1">
    <location>
        <begin position="616"/>
        <end position="625"/>
    </location>
</feature>
<dbReference type="PANTHER" id="PTHR47052">
    <property type="entry name" value="CONSERVED SERINE PROLINE-RICH PROTEIN (AFU_ORTHOLOGUE AFUA_2G01790)"/>
    <property type="match status" value="1"/>
</dbReference>
<reference evidence="4" key="2">
    <citation type="submission" date="2015-01" db="EMBL/GenBank/DDBJ databases">
        <title>Evolutionary Origins and Diversification of the Mycorrhizal Mutualists.</title>
        <authorList>
            <consortium name="DOE Joint Genome Institute"/>
            <consortium name="Mycorrhizal Genomics Consortium"/>
            <person name="Kohler A."/>
            <person name="Kuo A."/>
            <person name="Nagy L.G."/>
            <person name="Floudas D."/>
            <person name="Copeland A."/>
            <person name="Barry K.W."/>
            <person name="Cichocki N."/>
            <person name="Veneault-Fourrey C."/>
            <person name="LaButti K."/>
            <person name="Lindquist E.A."/>
            <person name="Lipzen A."/>
            <person name="Lundell T."/>
            <person name="Morin E."/>
            <person name="Murat C."/>
            <person name="Riley R."/>
            <person name="Ohm R."/>
            <person name="Sun H."/>
            <person name="Tunlid A."/>
            <person name="Henrissat B."/>
            <person name="Grigoriev I.V."/>
            <person name="Hibbett D.S."/>
            <person name="Martin F."/>
        </authorList>
    </citation>
    <scope>NUCLEOTIDE SEQUENCE [LARGE SCALE GENOMIC DNA]</scope>
    <source>
        <strain evidence="4">F 1598</strain>
    </source>
</reference>
<dbReference type="SUPFAM" id="SSF49562">
    <property type="entry name" value="C2 domain (Calcium/lipid-binding domain, CaLB)"/>
    <property type="match status" value="1"/>
</dbReference>
<dbReference type="OrthoDB" id="270970at2759"/>
<dbReference type="InterPro" id="IPR052981">
    <property type="entry name" value="Ingression_C2_domain"/>
</dbReference>
<name>A0A0C3G3X8_PILCF</name>
<dbReference type="HOGENOM" id="CLU_421490_0_0_1"/>
<feature type="compositionally biased region" description="Pro residues" evidence="1">
    <location>
        <begin position="509"/>
        <end position="528"/>
    </location>
</feature>
<evidence type="ECO:0000259" key="2">
    <source>
        <dbReference type="PROSITE" id="PS50004"/>
    </source>
</evidence>
<dbReference type="Pfam" id="PF00168">
    <property type="entry name" value="C2"/>
    <property type="match status" value="2"/>
</dbReference>
<reference evidence="3 4" key="1">
    <citation type="submission" date="2014-04" db="EMBL/GenBank/DDBJ databases">
        <authorList>
            <consortium name="DOE Joint Genome Institute"/>
            <person name="Kuo A."/>
            <person name="Tarkka M."/>
            <person name="Buscot F."/>
            <person name="Kohler A."/>
            <person name="Nagy L.G."/>
            <person name="Floudas D."/>
            <person name="Copeland A."/>
            <person name="Barry K.W."/>
            <person name="Cichocki N."/>
            <person name="Veneault-Fourrey C."/>
            <person name="LaButti K."/>
            <person name="Lindquist E.A."/>
            <person name="Lipzen A."/>
            <person name="Lundell T."/>
            <person name="Morin E."/>
            <person name="Murat C."/>
            <person name="Sun H."/>
            <person name="Tunlid A."/>
            <person name="Henrissat B."/>
            <person name="Grigoriev I.V."/>
            <person name="Hibbett D.S."/>
            <person name="Martin F."/>
            <person name="Nordberg H.P."/>
            <person name="Cantor M.N."/>
            <person name="Hua S.X."/>
        </authorList>
    </citation>
    <scope>NUCLEOTIDE SEQUENCE [LARGE SCALE GENOMIC DNA]</scope>
    <source>
        <strain evidence="3 4">F 1598</strain>
    </source>
</reference>
<feature type="compositionally biased region" description="Low complexity" evidence="1">
    <location>
        <begin position="464"/>
        <end position="478"/>
    </location>
</feature>
<proteinExistence type="predicted"/>
<feature type="region of interest" description="Disordered" evidence="1">
    <location>
        <begin position="69"/>
        <end position="101"/>
    </location>
</feature>
<accession>A0A0C3G3X8</accession>
<dbReference type="InterPro" id="IPR000008">
    <property type="entry name" value="C2_dom"/>
</dbReference>
<feature type="compositionally biased region" description="Polar residues" evidence="1">
    <location>
        <begin position="546"/>
        <end position="587"/>
    </location>
</feature>
<feature type="region of interest" description="Disordered" evidence="1">
    <location>
        <begin position="162"/>
        <end position="220"/>
    </location>
</feature>